<sequence length="288" mass="33543">MTQQTQWPFRWDLLLRYRLIEIITLWEGRLTTKALIQAFGIGRQQASKDINNYIKEVAPNNLTYDKKLKGYKPTSQFSPVLTRGEISEYLQLLNSRQDLLNQFESLNINQANTQVLSPPARAIEPEVISPIILAARENKRVDIRYVSLSSPQAKERIIAPHTIVFNGQRWHIRAYCEEQQGFRDFVLSRIVEVYDLEGTSNNTIEQDVAWSTQVAVSISPDPRLNPHQQSIIARDYSMKDNQRDFQLRGALVTYFLQLLKLDYQTPHENPLIQQIVVNNMEELAQWRF</sequence>
<dbReference type="InterPro" id="IPR059019">
    <property type="entry name" value="WHD_CapW"/>
</dbReference>
<dbReference type="Pfam" id="PF26109">
    <property type="entry name" value="WHD_BrxR"/>
    <property type="match status" value="1"/>
</dbReference>
<feature type="domain" description="WYL" evidence="1">
    <location>
        <begin position="127"/>
        <end position="193"/>
    </location>
</feature>
<dbReference type="InterPro" id="IPR016634">
    <property type="entry name" value="CapW-like"/>
</dbReference>
<protein>
    <submittedName>
        <fullName evidence="4">WYL domain-containing protein</fullName>
    </submittedName>
</protein>
<dbReference type="InterPro" id="IPR059020">
    <property type="entry name" value="CapW_CTD"/>
</dbReference>
<dbReference type="Pfam" id="PF13280">
    <property type="entry name" value="WYL"/>
    <property type="match status" value="1"/>
</dbReference>
<dbReference type="RefSeq" id="WP_142935029.1">
    <property type="nucleotide sequence ID" value="NZ_ML660172.1"/>
</dbReference>
<dbReference type="PIRSF" id="PIRSF015558">
    <property type="entry name" value="Txn_reg_DeoR_prd"/>
    <property type="match status" value="1"/>
</dbReference>
<dbReference type="AlphaFoldDB" id="A0A545TW94"/>
<feature type="domain" description="DNA-binding transcriptional repressor CapW C-terminal dimerisation" evidence="2">
    <location>
        <begin position="213"/>
        <end position="283"/>
    </location>
</feature>
<dbReference type="PANTHER" id="PTHR34580:SF3">
    <property type="entry name" value="PROTEIN PAFB"/>
    <property type="match status" value="1"/>
</dbReference>
<organism evidence="4 5">
    <name type="scientific">Aliikangiella coralliicola</name>
    <dbReference type="NCBI Taxonomy" id="2592383"/>
    <lineage>
        <taxon>Bacteria</taxon>
        <taxon>Pseudomonadati</taxon>
        <taxon>Pseudomonadota</taxon>
        <taxon>Gammaproteobacteria</taxon>
        <taxon>Oceanospirillales</taxon>
        <taxon>Pleioneaceae</taxon>
        <taxon>Aliikangiella</taxon>
    </lineage>
</organism>
<accession>A0A545TW94</accession>
<evidence type="ECO:0000259" key="2">
    <source>
        <dbReference type="Pfam" id="PF26107"/>
    </source>
</evidence>
<evidence type="ECO:0000259" key="3">
    <source>
        <dbReference type="Pfam" id="PF26109"/>
    </source>
</evidence>
<dbReference type="InterPro" id="IPR051534">
    <property type="entry name" value="CBASS_pafABC_assoc_protein"/>
</dbReference>
<keyword evidence="5" id="KW-1185">Reference proteome</keyword>
<feature type="domain" description="DNA-binding transcriptional repressor CapW winged helix-turn-helix" evidence="3">
    <location>
        <begin position="12"/>
        <end position="94"/>
    </location>
</feature>
<evidence type="ECO:0000259" key="1">
    <source>
        <dbReference type="Pfam" id="PF13280"/>
    </source>
</evidence>
<dbReference type="PROSITE" id="PS52050">
    <property type="entry name" value="WYL"/>
    <property type="match status" value="1"/>
</dbReference>
<dbReference type="OrthoDB" id="6400324at2"/>
<name>A0A545TW94_9GAMM</name>
<dbReference type="Pfam" id="PF26107">
    <property type="entry name" value="BrxR_CTD"/>
    <property type="match status" value="1"/>
</dbReference>
<evidence type="ECO:0000313" key="5">
    <source>
        <dbReference type="Proteomes" id="UP000315439"/>
    </source>
</evidence>
<gene>
    <name evidence="4" type="ORF">FLL46_25415</name>
</gene>
<comment type="caution">
    <text evidence="4">The sequence shown here is derived from an EMBL/GenBank/DDBJ whole genome shotgun (WGS) entry which is preliminary data.</text>
</comment>
<reference evidence="4 5" key="1">
    <citation type="submission" date="2019-07" db="EMBL/GenBank/DDBJ databases">
        <title>Draft genome for Aliikangiella sp. M105.</title>
        <authorList>
            <person name="Wang G."/>
        </authorList>
    </citation>
    <scope>NUCLEOTIDE SEQUENCE [LARGE SCALE GENOMIC DNA]</scope>
    <source>
        <strain evidence="4 5">M105</strain>
    </source>
</reference>
<dbReference type="InterPro" id="IPR026881">
    <property type="entry name" value="WYL_dom"/>
</dbReference>
<evidence type="ECO:0000313" key="4">
    <source>
        <dbReference type="EMBL" id="TQV81493.1"/>
    </source>
</evidence>
<dbReference type="PANTHER" id="PTHR34580">
    <property type="match status" value="1"/>
</dbReference>
<proteinExistence type="predicted"/>
<dbReference type="EMBL" id="VIKS01000016">
    <property type="protein sequence ID" value="TQV81493.1"/>
    <property type="molecule type" value="Genomic_DNA"/>
</dbReference>
<dbReference type="Proteomes" id="UP000315439">
    <property type="component" value="Unassembled WGS sequence"/>
</dbReference>